<proteinExistence type="predicted"/>
<dbReference type="Proteomes" id="UP000887116">
    <property type="component" value="Unassembled WGS sequence"/>
</dbReference>
<reference evidence="1" key="1">
    <citation type="submission" date="2020-07" db="EMBL/GenBank/DDBJ databases">
        <title>Multicomponent nature underlies the extraordinary mechanical properties of spider dragline silk.</title>
        <authorList>
            <person name="Kono N."/>
            <person name="Nakamura H."/>
            <person name="Mori M."/>
            <person name="Yoshida Y."/>
            <person name="Ohtoshi R."/>
            <person name="Malay A.D."/>
            <person name="Moran D.A.P."/>
            <person name="Tomita M."/>
            <person name="Numata K."/>
            <person name="Arakawa K."/>
        </authorList>
    </citation>
    <scope>NUCLEOTIDE SEQUENCE</scope>
</reference>
<dbReference type="EMBL" id="BMAO01035606">
    <property type="protein sequence ID" value="GFR04635.1"/>
    <property type="molecule type" value="Genomic_DNA"/>
</dbReference>
<evidence type="ECO:0000313" key="1">
    <source>
        <dbReference type="EMBL" id="GFR04635.1"/>
    </source>
</evidence>
<dbReference type="OrthoDB" id="6435473at2759"/>
<gene>
    <name evidence="1" type="primary">NCL1_46084</name>
    <name evidence="1" type="ORF">TNCT_164841</name>
</gene>
<name>A0A8X6IH44_TRICU</name>
<protein>
    <submittedName>
        <fullName evidence="1">Uncharacterized protein</fullName>
    </submittedName>
</protein>
<comment type="caution">
    <text evidence="1">The sequence shown here is derived from an EMBL/GenBank/DDBJ whole genome shotgun (WGS) entry which is preliminary data.</text>
</comment>
<sequence>MQQSEAGSSLKLKRLIKYGLIAKALTGKKIPLPLPLPLPIPIFKENVHHTPYPVNHHTHAEIGYGLQHGHGHGYGGGYGGSFGGGYGGGYGGGHGGGYGGGFGGDFGGDFGGGYGKAEFVFNKSPLMSESSERDGGLACERGKCSSPSAGIMDTRSRYLRVDHG</sequence>
<dbReference type="AlphaFoldDB" id="A0A8X6IH44"/>
<accession>A0A8X6IH44</accession>
<evidence type="ECO:0000313" key="2">
    <source>
        <dbReference type="Proteomes" id="UP000887116"/>
    </source>
</evidence>
<organism evidence="1 2">
    <name type="scientific">Trichonephila clavata</name>
    <name type="common">Joro spider</name>
    <name type="synonym">Nephila clavata</name>
    <dbReference type="NCBI Taxonomy" id="2740835"/>
    <lineage>
        <taxon>Eukaryota</taxon>
        <taxon>Metazoa</taxon>
        <taxon>Ecdysozoa</taxon>
        <taxon>Arthropoda</taxon>
        <taxon>Chelicerata</taxon>
        <taxon>Arachnida</taxon>
        <taxon>Araneae</taxon>
        <taxon>Araneomorphae</taxon>
        <taxon>Entelegynae</taxon>
        <taxon>Araneoidea</taxon>
        <taxon>Nephilidae</taxon>
        <taxon>Trichonephila</taxon>
    </lineage>
</organism>
<keyword evidence="2" id="KW-1185">Reference proteome</keyword>